<evidence type="ECO:0000256" key="1">
    <source>
        <dbReference type="SAM" id="MobiDB-lite"/>
    </source>
</evidence>
<dbReference type="Pfam" id="PF01476">
    <property type="entry name" value="LysM"/>
    <property type="match status" value="1"/>
</dbReference>
<feature type="region of interest" description="Disordered" evidence="1">
    <location>
        <begin position="58"/>
        <end position="77"/>
    </location>
</feature>
<evidence type="ECO:0000313" key="4">
    <source>
        <dbReference type="Proteomes" id="UP000611500"/>
    </source>
</evidence>
<dbReference type="InterPro" id="IPR036779">
    <property type="entry name" value="LysM_dom_sf"/>
</dbReference>
<dbReference type="PANTHER" id="PTHR34700:SF4">
    <property type="entry name" value="PHAGE-LIKE ELEMENT PBSX PROTEIN XKDP"/>
    <property type="match status" value="1"/>
</dbReference>
<evidence type="ECO:0000313" key="3">
    <source>
        <dbReference type="EMBL" id="GHG93207.1"/>
    </source>
</evidence>
<sequence>MLGAVAGIAVVAVGAGALYYAGAFSSAPVVMPEKSEAPAAALTERAPETSEVIVPQAAPAQEGVTPDRGPTVAGTAESVPPRFDLVRVEPDGTAVIAGRAPAGARVTILVDGIEQQALTAGADGAFVGFMSLTPSEAPRVLTLRAELGAESQVSEDQIILAPQPVAPVKTEEPVGETVASVPDAAVEQAPAQGGAPSQDAPVAAAAGKEPAPVAVLRTGADGVELLQPAIAAEPGENAGLRLDTIGYSAGGDVLLSGIAGGRRVVRLYLDNAAVADVAVAEDGRWQGRLSGIRPGVYTLRLDEIDAGGKVTNRLETPFKREAPEVLTPAGTEAGGAGDAPAVRVVTVQKGDTLWAISRARYGDGPFYVRVYEANRDRIRDPDLIYPGQVFALPE</sequence>
<proteinExistence type="predicted"/>
<name>A0A8J3H8G1_9RHOB</name>
<keyword evidence="4" id="KW-1185">Reference proteome</keyword>
<dbReference type="SMART" id="SM00257">
    <property type="entry name" value="LysM"/>
    <property type="match status" value="1"/>
</dbReference>
<dbReference type="Proteomes" id="UP000611500">
    <property type="component" value="Unassembled WGS sequence"/>
</dbReference>
<protein>
    <submittedName>
        <fullName evidence="3">Peptidoglycan-binding protein LysM</fullName>
    </submittedName>
</protein>
<dbReference type="EMBL" id="BNAP01000010">
    <property type="protein sequence ID" value="GHG93207.1"/>
    <property type="molecule type" value="Genomic_DNA"/>
</dbReference>
<dbReference type="CDD" id="cd00118">
    <property type="entry name" value="LysM"/>
    <property type="match status" value="1"/>
</dbReference>
<feature type="domain" description="LysM" evidence="2">
    <location>
        <begin position="343"/>
        <end position="392"/>
    </location>
</feature>
<dbReference type="Gene3D" id="3.10.350.10">
    <property type="entry name" value="LysM domain"/>
    <property type="match status" value="1"/>
</dbReference>
<organism evidence="3 4">
    <name type="scientific">Pseudodonghicola xiamenensis</name>
    <dbReference type="NCBI Taxonomy" id="337702"/>
    <lineage>
        <taxon>Bacteria</taxon>
        <taxon>Pseudomonadati</taxon>
        <taxon>Pseudomonadota</taxon>
        <taxon>Alphaproteobacteria</taxon>
        <taxon>Rhodobacterales</taxon>
        <taxon>Paracoccaceae</taxon>
        <taxon>Pseudodonghicola</taxon>
    </lineage>
</organism>
<evidence type="ECO:0000259" key="2">
    <source>
        <dbReference type="PROSITE" id="PS51782"/>
    </source>
</evidence>
<gene>
    <name evidence="3" type="ORF">GCM10010961_25620</name>
</gene>
<dbReference type="PANTHER" id="PTHR34700">
    <property type="entry name" value="POTASSIUM BINDING PROTEIN KBP"/>
    <property type="match status" value="1"/>
</dbReference>
<reference evidence="3" key="1">
    <citation type="journal article" date="2014" name="Int. J. Syst. Evol. Microbiol.">
        <title>Complete genome sequence of Corynebacterium casei LMG S-19264T (=DSM 44701T), isolated from a smear-ripened cheese.</title>
        <authorList>
            <consortium name="US DOE Joint Genome Institute (JGI-PGF)"/>
            <person name="Walter F."/>
            <person name="Albersmeier A."/>
            <person name="Kalinowski J."/>
            <person name="Ruckert C."/>
        </authorList>
    </citation>
    <scope>NUCLEOTIDE SEQUENCE</scope>
    <source>
        <strain evidence="3">CGMCC 1.7081</strain>
    </source>
</reference>
<reference evidence="3" key="2">
    <citation type="submission" date="2020-09" db="EMBL/GenBank/DDBJ databases">
        <authorList>
            <person name="Sun Q."/>
            <person name="Zhou Y."/>
        </authorList>
    </citation>
    <scope>NUCLEOTIDE SEQUENCE</scope>
    <source>
        <strain evidence="3">CGMCC 1.7081</strain>
    </source>
</reference>
<comment type="caution">
    <text evidence="3">The sequence shown here is derived from an EMBL/GenBank/DDBJ whole genome shotgun (WGS) entry which is preliminary data.</text>
</comment>
<dbReference type="InterPro" id="IPR018392">
    <property type="entry name" value="LysM"/>
</dbReference>
<accession>A0A8J3H8G1</accession>
<dbReference type="PROSITE" id="PS51782">
    <property type="entry name" value="LYSM"/>
    <property type="match status" value="1"/>
</dbReference>
<dbReference type="AlphaFoldDB" id="A0A8J3H8G1"/>
<dbReference type="InterPro" id="IPR052196">
    <property type="entry name" value="Bact_Kbp"/>
</dbReference>